<reference evidence="15 16" key="1">
    <citation type="submission" date="2024-01" db="EMBL/GenBank/DDBJ databases">
        <title>A telomere-to-telomere, gap-free genome of sweet tea (Lithocarpus litseifolius).</title>
        <authorList>
            <person name="Zhou J."/>
        </authorList>
    </citation>
    <scope>NUCLEOTIDE SEQUENCE [LARGE SCALE GENOMIC DNA]</scope>
    <source>
        <strain evidence="15">Zhou-2022a</strain>
        <tissue evidence="15">Leaf</tissue>
    </source>
</reference>
<keyword evidence="4 9" id="KW-0645">Protease</keyword>
<dbReference type="Proteomes" id="UP001459277">
    <property type="component" value="Unassembled WGS sequence"/>
</dbReference>
<evidence type="ECO:0000256" key="2">
    <source>
        <dbReference type="ARBA" id="ARBA00011073"/>
    </source>
</evidence>
<dbReference type="Pfam" id="PF05922">
    <property type="entry name" value="Inhibitor_I9"/>
    <property type="match status" value="1"/>
</dbReference>
<dbReference type="Gene3D" id="3.50.30.30">
    <property type="match status" value="1"/>
</dbReference>
<feature type="domain" description="Inhibitor I9" evidence="13">
    <location>
        <begin position="32"/>
        <end position="126"/>
    </location>
</feature>
<evidence type="ECO:0000256" key="3">
    <source>
        <dbReference type="ARBA" id="ARBA00022525"/>
    </source>
</evidence>
<dbReference type="PROSITE" id="PS00138">
    <property type="entry name" value="SUBTILASE_SER"/>
    <property type="match status" value="1"/>
</dbReference>
<dbReference type="Gene3D" id="3.40.50.200">
    <property type="entry name" value="Peptidase S8/S53 domain"/>
    <property type="match status" value="1"/>
</dbReference>
<dbReference type="Pfam" id="PF17766">
    <property type="entry name" value="fn3_6"/>
    <property type="match status" value="1"/>
</dbReference>
<feature type="active site" description="Charge relay system" evidence="8 9">
    <location>
        <position position="545"/>
    </location>
</feature>
<evidence type="ECO:0000256" key="1">
    <source>
        <dbReference type="ARBA" id="ARBA00004613"/>
    </source>
</evidence>
<keyword evidence="6 9" id="KW-0378">Hydrolase</keyword>
<comment type="subcellular location">
    <subcellularLocation>
        <location evidence="1">Secreted</location>
    </subcellularLocation>
</comment>
<dbReference type="Gene3D" id="2.60.40.2310">
    <property type="match status" value="1"/>
</dbReference>
<dbReference type="GO" id="GO:0004252">
    <property type="term" value="F:serine-type endopeptidase activity"/>
    <property type="evidence" value="ECO:0007669"/>
    <property type="project" value="UniProtKB-UniRule"/>
</dbReference>
<feature type="domain" description="Subtilisin-like protease fibronectin type-III" evidence="14">
    <location>
        <begin position="652"/>
        <end position="755"/>
    </location>
</feature>
<accession>A0AAW2CMX5</accession>
<feature type="chain" id="PRO_5043755204" evidence="11">
    <location>
        <begin position="24"/>
        <end position="761"/>
    </location>
</feature>
<evidence type="ECO:0000259" key="13">
    <source>
        <dbReference type="Pfam" id="PF05922"/>
    </source>
</evidence>
<evidence type="ECO:0000256" key="7">
    <source>
        <dbReference type="ARBA" id="ARBA00022825"/>
    </source>
</evidence>
<keyword evidence="5 11" id="KW-0732">Signal</keyword>
<dbReference type="Gene3D" id="3.30.70.80">
    <property type="entry name" value="Peptidase S8 propeptide/proteinase inhibitor I9"/>
    <property type="match status" value="1"/>
</dbReference>
<dbReference type="GO" id="GO:0005576">
    <property type="term" value="C:extracellular region"/>
    <property type="evidence" value="ECO:0007669"/>
    <property type="project" value="UniProtKB-SubCell"/>
</dbReference>
<dbReference type="InterPro" id="IPR036852">
    <property type="entry name" value="Peptidase_S8/S53_dom_sf"/>
</dbReference>
<dbReference type="PANTHER" id="PTHR10795">
    <property type="entry name" value="PROPROTEIN CONVERTASE SUBTILISIN/KEXIN"/>
    <property type="match status" value="1"/>
</dbReference>
<feature type="active site" description="Charge relay system" evidence="8 9">
    <location>
        <position position="156"/>
    </location>
</feature>
<evidence type="ECO:0000259" key="14">
    <source>
        <dbReference type="Pfam" id="PF17766"/>
    </source>
</evidence>
<dbReference type="InterPro" id="IPR037045">
    <property type="entry name" value="S8pro/Inhibitor_I9_sf"/>
</dbReference>
<evidence type="ECO:0000256" key="6">
    <source>
        <dbReference type="ARBA" id="ARBA00022801"/>
    </source>
</evidence>
<proteinExistence type="inferred from homology"/>
<dbReference type="InterPro" id="IPR015500">
    <property type="entry name" value="Peptidase_S8_subtilisin-rel"/>
</dbReference>
<keyword evidence="3" id="KW-0964">Secreted</keyword>
<comment type="caution">
    <text evidence="15">The sequence shown here is derived from an EMBL/GenBank/DDBJ whole genome shotgun (WGS) entry which is preliminary data.</text>
</comment>
<keyword evidence="7 9" id="KW-0720">Serine protease</keyword>
<feature type="region of interest" description="Disordered" evidence="10">
    <location>
        <begin position="202"/>
        <end position="226"/>
    </location>
</feature>
<comment type="similarity">
    <text evidence="2 9">Belongs to the peptidase S8 family.</text>
</comment>
<dbReference type="SUPFAM" id="SSF52743">
    <property type="entry name" value="Subtilisin-like"/>
    <property type="match status" value="1"/>
</dbReference>
<dbReference type="InterPro" id="IPR023828">
    <property type="entry name" value="Peptidase_S8_Ser-AS"/>
</dbReference>
<evidence type="ECO:0000256" key="11">
    <source>
        <dbReference type="SAM" id="SignalP"/>
    </source>
</evidence>
<dbReference type="CDD" id="cd02120">
    <property type="entry name" value="PA_subtilisin_like"/>
    <property type="match status" value="1"/>
</dbReference>
<dbReference type="Pfam" id="PF00082">
    <property type="entry name" value="Peptidase_S8"/>
    <property type="match status" value="1"/>
</dbReference>
<organism evidence="15 16">
    <name type="scientific">Lithocarpus litseifolius</name>
    <dbReference type="NCBI Taxonomy" id="425828"/>
    <lineage>
        <taxon>Eukaryota</taxon>
        <taxon>Viridiplantae</taxon>
        <taxon>Streptophyta</taxon>
        <taxon>Embryophyta</taxon>
        <taxon>Tracheophyta</taxon>
        <taxon>Spermatophyta</taxon>
        <taxon>Magnoliopsida</taxon>
        <taxon>eudicotyledons</taxon>
        <taxon>Gunneridae</taxon>
        <taxon>Pentapetalae</taxon>
        <taxon>rosids</taxon>
        <taxon>fabids</taxon>
        <taxon>Fagales</taxon>
        <taxon>Fagaceae</taxon>
        <taxon>Lithocarpus</taxon>
    </lineage>
</organism>
<dbReference type="InterPro" id="IPR010259">
    <property type="entry name" value="S8pro/Inhibitor_I9"/>
</dbReference>
<dbReference type="EMBL" id="JAZDWU010000006">
    <property type="protein sequence ID" value="KAK9999545.1"/>
    <property type="molecule type" value="Genomic_DNA"/>
</dbReference>
<dbReference type="PROSITE" id="PS51892">
    <property type="entry name" value="SUBTILASE"/>
    <property type="match status" value="1"/>
</dbReference>
<dbReference type="GO" id="GO:0006508">
    <property type="term" value="P:proteolysis"/>
    <property type="evidence" value="ECO:0007669"/>
    <property type="project" value="UniProtKB-KW"/>
</dbReference>
<evidence type="ECO:0000259" key="12">
    <source>
        <dbReference type="Pfam" id="PF00082"/>
    </source>
</evidence>
<feature type="signal peptide" evidence="11">
    <location>
        <begin position="1"/>
        <end position="23"/>
    </location>
</feature>
<evidence type="ECO:0000256" key="4">
    <source>
        <dbReference type="ARBA" id="ARBA00022670"/>
    </source>
</evidence>
<dbReference type="InterPro" id="IPR041469">
    <property type="entry name" value="Subtilisin-like_FN3"/>
</dbReference>
<dbReference type="PRINTS" id="PR00723">
    <property type="entry name" value="SUBTILISIN"/>
</dbReference>
<feature type="active site" description="Charge relay system" evidence="8 9">
    <location>
        <position position="220"/>
    </location>
</feature>
<evidence type="ECO:0000256" key="10">
    <source>
        <dbReference type="SAM" id="MobiDB-lite"/>
    </source>
</evidence>
<feature type="domain" description="Peptidase S8/S53" evidence="12">
    <location>
        <begin position="148"/>
        <end position="593"/>
    </location>
</feature>
<gene>
    <name evidence="15" type="ORF">SO802_019148</name>
</gene>
<dbReference type="InterPro" id="IPR000209">
    <property type="entry name" value="Peptidase_S8/S53_dom"/>
</dbReference>
<name>A0AAW2CMX5_9ROSI</name>
<evidence type="ECO:0000313" key="15">
    <source>
        <dbReference type="EMBL" id="KAK9999545.1"/>
    </source>
</evidence>
<dbReference type="InterPro" id="IPR034197">
    <property type="entry name" value="Peptidases_S8_3"/>
</dbReference>
<evidence type="ECO:0000313" key="16">
    <source>
        <dbReference type="Proteomes" id="UP001459277"/>
    </source>
</evidence>
<keyword evidence="16" id="KW-1185">Reference proteome</keyword>
<dbReference type="AlphaFoldDB" id="A0AAW2CMX5"/>
<protein>
    <submittedName>
        <fullName evidence="15">Uncharacterized protein</fullName>
    </submittedName>
</protein>
<evidence type="ECO:0000256" key="9">
    <source>
        <dbReference type="PROSITE-ProRule" id="PRU01240"/>
    </source>
</evidence>
<sequence length="761" mass="82026">MVQTFMITLFLLATQLHWSFTHGSRDTFRKAYIVYMGETPRSRTSAAATGEGEGEGLRSKTSAADLQHNVLSSVIQDASTAQQSKIHSYTKSFNAFAAKLLPDEVQKLRENENVVSVFPSRIRKLHTTGSWDFLRMPQTLKRNHRIESNIIVGVLDSGIYMDAPSFNDKGLGPPPSKWKGRCQVVGNFTGCNNKVIGAVFYNNDPATRHPNPSPQDEEGHGSHTSSTIAGASIAGASLYGLAQGTARGGVPSARIAMYKVCWPKGCSDIDLLVAMDDAIDDGVDVLSISISGESNGFFDNPFAIGSFHAMKKGIFTACSAGNSGPDLYTVQNTAPWIMTVGASGLDRQFLTPVKVGNGIETTGLSINTFSPKKQMYPLTTAAIAANSTLSRDSIPWFCDEASLDPKKVNGKIVLCQGGASLSYIKSLGGIGAIVSLQEKRDTSFISAIPATYVDSIFGDKILASVNSTKFPQAVIYKSKTAPNAAAPFLASFSSRGPAMLSRTLLKPDVVAPGVNILAAYTKLSSMTRTLGDNRFDVFTLMSGTSMSCPHVAGAAAYVKTFHPNWSPSAIKSALMTTASELKIKAVVAELGYGAGQIDPVSALHPGLIYDLSKFDYIRFLCKEGYSGTTLRLFTEDNTNCASVPDIGGHDSLNYPSMYYQFQNPNTSIDAIFHRTVTNVGLKNSIYKATVKAPRNLKVSVIPNVLAFSQLNEKKSFKVTIKGPPLLLQTNQITLLSASLEWSTDTKHRVRSPIFVTLAQQM</sequence>
<dbReference type="InterPro" id="IPR045051">
    <property type="entry name" value="SBT"/>
</dbReference>
<evidence type="ECO:0000256" key="5">
    <source>
        <dbReference type="ARBA" id="ARBA00022729"/>
    </source>
</evidence>
<evidence type="ECO:0000256" key="8">
    <source>
        <dbReference type="PIRSR" id="PIRSR615500-1"/>
    </source>
</evidence>
<dbReference type="CDD" id="cd04852">
    <property type="entry name" value="Peptidases_S8_3"/>
    <property type="match status" value="1"/>
</dbReference>